<accession>A0A7J7FTK5</accession>
<proteinExistence type="predicted"/>
<gene>
    <name evidence="2" type="ORF">HYC85_027866</name>
</gene>
<dbReference type="InterPro" id="IPR053151">
    <property type="entry name" value="RNase_H-like"/>
</dbReference>
<dbReference type="PANTHER" id="PTHR47723">
    <property type="entry name" value="OS05G0353850 PROTEIN"/>
    <property type="match status" value="1"/>
</dbReference>
<evidence type="ECO:0000259" key="1">
    <source>
        <dbReference type="Pfam" id="PF13456"/>
    </source>
</evidence>
<reference evidence="2 3" key="2">
    <citation type="submission" date="2020-07" db="EMBL/GenBank/DDBJ databases">
        <title>Genome assembly of wild tea tree DASZ reveals pedigree and selection history of tea varieties.</title>
        <authorList>
            <person name="Zhang W."/>
        </authorList>
    </citation>
    <scope>NUCLEOTIDE SEQUENCE [LARGE SCALE GENOMIC DNA]</scope>
    <source>
        <strain evidence="3">cv. G240</strain>
        <tissue evidence="2">Leaf</tissue>
    </source>
</reference>
<dbReference type="InterPro" id="IPR002156">
    <property type="entry name" value="RNaseH_domain"/>
</dbReference>
<dbReference type="Pfam" id="PF13456">
    <property type="entry name" value="RVT_3"/>
    <property type="match status" value="1"/>
</dbReference>
<sequence length="125" mass="13409">MQPNPSALSLRRWFVLREGVFKLNFDGLIRKAQVVAGIGIIVRDCNGAIIASMVEQIPYLEDVDCVEALDAVKALQFGCDLGLGDIQLKGDSLNVASPKANNLSCLGHLVGVAQALLLRFHSSSC</sequence>
<comment type="caution">
    <text evidence="2">The sequence shown here is derived from an EMBL/GenBank/DDBJ whole genome shotgun (WGS) entry which is preliminary data.</text>
</comment>
<dbReference type="Proteomes" id="UP000593564">
    <property type="component" value="Unassembled WGS sequence"/>
</dbReference>
<evidence type="ECO:0000313" key="2">
    <source>
        <dbReference type="EMBL" id="KAF5931695.1"/>
    </source>
</evidence>
<name>A0A7J7FTK5_CAMSI</name>
<dbReference type="EMBL" id="JACBKZ010000014">
    <property type="protein sequence ID" value="KAF5931695.1"/>
    <property type="molecule type" value="Genomic_DNA"/>
</dbReference>
<dbReference type="PANTHER" id="PTHR47723:SF19">
    <property type="entry name" value="POLYNUCLEOTIDYL TRANSFERASE, RIBONUCLEASE H-LIKE SUPERFAMILY PROTEIN"/>
    <property type="match status" value="1"/>
</dbReference>
<reference evidence="3" key="1">
    <citation type="journal article" date="2020" name="Nat. Commun.">
        <title>Genome assembly of wild tea tree DASZ reveals pedigree and selection history of tea varieties.</title>
        <authorList>
            <person name="Zhang W."/>
            <person name="Zhang Y."/>
            <person name="Qiu H."/>
            <person name="Guo Y."/>
            <person name="Wan H."/>
            <person name="Zhang X."/>
            <person name="Scossa F."/>
            <person name="Alseekh S."/>
            <person name="Zhang Q."/>
            <person name="Wang P."/>
            <person name="Xu L."/>
            <person name="Schmidt M.H."/>
            <person name="Jia X."/>
            <person name="Li D."/>
            <person name="Zhu A."/>
            <person name="Guo F."/>
            <person name="Chen W."/>
            <person name="Ni D."/>
            <person name="Usadel B."/>
            <person name="Fernie A.R."/>
            <person name="Wen W."/>
        </authorList>
    </citation>
    <scope>NUCLEOTIDE SEQUENCE [LARGE SCALE GENOMIC DNA]</scope>
    <source>
        <strain evidence="3">cv. G240</strain>
    </source>
</reference>
<evidence type="ECO:0000313" key="3">
    <source>
        <dbReference type="Proteomes" id="UP000593564"/>
    </source>
</evidence>
<dbReference type="GO" id="GO:0003676">
    <property type="term" value="F:nucleic acid binding"/>
    <property type="evidence" value="ECO:0007669"/>
    <property type="project" value="InterPro"/>
</dbReference>
<dbReference type="GO" id="GO:0004523">
    <property type="term" value="F:RNA-DNA hybrid ribonuclease activity"/>
    <property type="evidence" value="ECO:0007669"/>
    <property type="project" value="InterPro"/>
</dbReference>
<organism evidence="2 3">
    <name type="scientific">Camellia sinensis</name>
    <name type="common">Tea plant</name>
    <name type="synonym">Thea sinensis</name>
    <dbReference type="NCBI Taxonomy" id="4442"/>
    <lineage>
        <taxon>Eukaryota</taxon>
        <taxon>Viridiplantae</taxon>
        <taxon>Streptophyta</taxon>
        <taxon>Embryophyta</taxon>
        <taxon>Tracheophyta</taxon>
        <taxon>Spermatophyta</taxon>
        <taxon>Magnoliopsida</taxon>
        <taxon>eudicotyledons</taxon>
        <taxon>Gunneridae</taxon>
        <taxon>Pentapetalae</taxon>
        <taxon>asterids</taxon>
        <taxon>Ericales</taxon>
        <taxon>Theaceae</taxon>
        <taxon>Camellia</taxon>
    </lineage>
</organism>
<feature type="domain" description="RNase H type-1" evidence="1">
    <location>
        <begin position="24"/>
        <end position="97"/>
    </location>
</feature>
<keyword evidence="3" id="KW-1185">Reference proteome</keyword>
<dbReference type="AlphaFoldDB" id="A0A7J7FTK5"/>
<protein>
    <recommendedName>
        <fullName evidence="1">RNase H type-1 domain-containing protein</fullName>
    </recommendedName>
</protein>